<evidence type="ECO:0000313" key="2">
    <source>
        <dbReference type="Proteomes" id="UP000295238"/>
    </source>
</evidence>
<keyword evidence="2" id="KW-1185">Reference proteome</keyword>
<comment type="caution">
    <text evidence="1">The sequence shown here is derived from an EMBL/GenBank/DDBJ whole genome shotgun (WGS) entry which is preliminary data.</text>
</comment>
<dbReference type="AlphaFoldDB" id="A0A4R5UI77"/>
<sequence length="73" mass="8237">MRPFLETSFGPTELEIIEAVLNHWRNQHAVPKESPDADIAAAVMINLFREGYQTIPELRRAAAEHKALSELVP</sequence>
<dbReference type="Proteomes" id="UP000295238">
    <property type="component" value="Unassembled WGS sequence"/>
</dbReference>
<dbReference type="OrthoDB" id="8391094at2"/>
<organism evidence="1 2">
    <name type="scientific">Rhizobium deserti</name>
    <dbReference type="NCBI Taxonomy" id="2547961"/>
    <lineage>
        <taxon>Bacteria</taxon>
        <taxon>Pseudomonadati</taxon>
        <taxon>Pseudomonadota</taxon>
        <taxon>Alphaproteobacteria</taxon>
        <taxon>Hyphomicrobiales</taxon>
        <taxon>Rhizobiaceae</taxon>
        <taxon>Rhizobium/Agrobacterium group</taxon>
        <taxon>Rhizobium</taxon>
    </lineage>
</organism>
<dbReference type="EMBL" id="SMTL01000003">
    <property type="protein sequence ID" value="TDK35701.1"/>
    <property type="molecule type" value="Genomic_DNA"/>
</dbReference>
<proteinExistence type="predicted"/>
<evidence type="ECO:0000313" key="1">
    <source>
        <dbReference type="EMBL" id="TDK35701.1"/>
    </source>
</evidence>
<reference evidence="1 2" key="1">
    <citation type="submission" date="2019-03" db="EMBL/GenBank/DDBJ databases">
        <title>Rhizobium sp. nov., an bacterium isolated from biocrust in Mu Us Desert.</title>
        <authorList>
            <person name="Lixiong L."/>
        </authorList>
    </citation>
    <scope>NUCLEOTIDE SEQUENCE [LARGE SCALE GENOMIC DNA]</scope>
    <source>
        <strain evidence="1 2">SPY-1</strain>
    </source>
</reference>
<gene>
    <name evidence="1" type="ORF">E2F50_14580</name>
</gene>
<protein>
    <submittedName>
        <fullName evidence="1">Uncharacterized protein</fullName>
    </submittedName>
</protein>
<name>A0A4R5UI77_9HYPH</name>
<accession>A0A4R5UI77</accession>